<dbReference type="RefSeq" id="WP_098175165.1">
    <property type="nucleotide sequence ID" value="NZ_NUEQ01000011.1"/>
</dbReference>
<comment type="caution">
    <text evidence="2">The sequence shown here is derived from an EMBL/GenBank/DDBJ whole genome shotgun (WGS) entry which is preliminary data.</text>
</comment>
<name>A0AAX0S555_9BACI</name>
<feature type="compositionally biased region" description="Polar residues" evidence="1">
    <location>
        <begin position="23"/>
        <end position="32"/>
    </location>
</feature>
<dbReference type="EMBL" id="NUEQ01000011">
    <property type="protein sequence ID" value="PEJ35916.1"/>
    <property type="molecule type" value="Genomic_DNA"/>
</dbReference>
<evidence type="ECO:0000313" key="2">
    <source>
        <dbReference type="EMBL" id="PEJ35916.1"/>
    </source>
</evidence>
<dbReference type="AlphaFoldDB" id="A0AAX0S555"/>
<reference evidence="2 3" key="1">
    <citation type="submission" date="2017-09" db="EMBL/GenBank/DDBJ databases">
        <title>Large-scale bioinformatics analysis of Bacillus genomes uncovers conserved roles of natural products in bacterial physiology.</title>
        <authorList>
            <consortium name="Agbiome Team Llc"/>
            <person name="Bleich R.M."/>
            <person name="Kirk G.J."/>
            <person name="Santa Maria K.C."/>
            <person name="Allen S.E."/>
            <person name="Farag S."/>
            <person name="Shank E.A."/>
            <person name="Bowers A."/>
        </authorList>
    </citation>
    <scope>NUCLEOTIDE SEQUENCE [LARGE SCALE GENOMIC DNA]</scope>
    <source>
        <strain evidence="2 3">AFS003229</strain>
    </source>
</reference>
<accession>A0AAX0S555</accession>
<dbReference type="Proteomes" id="UP000220106">
    <property type="component" value="Unassembled WGS sequence"/>
</dbReference>
<proteinExistence type="predicted"/>
<evidence type="ECO:0000313" key="3">
    <source>
        <dbReference type="Proteomes" id="UP000220106"/>
    </source>
</evidence>
<feature type="region of interest" description="Disordered" evidence="1">
    <location>
        <begin position="17"/>
        <end position="59"/>
    </location>
</feature>
<protein>
    <submittedName>
        <fullName evidence="2">Uncharacterized protein</fullName>
    </submittedName>
</protein>
<organism evidence="2 3">
    <name type="scientific">Peribacillus butanolivorans</name>
    <dbReference type="NCBI Taxonomy" id="421767"/>
    <lineage>
        <taxon>Bacteria</taxon>
        <taxon>Bacillati</taxon>
        <taxon>Bacillota</taxon>
        <taxon>Bacilli</taxon>
        <taxon>Bacillales</taxon>
        <taxon>Bacillaceae</taxon>
        <taxon>Peribacillus</taxon>
    </lineage>
</organism>
<sequence length="59" mass="6484">MKDVKAGQAFDFVVKAEDERDNSTPSFVNTESIKPMAPTNPKVDDGFNTYGWTDGDGEI</sequence>
<evidence type="ECO:0000256" key="1">
    <source>
        <dbReference type="SAM" id="MobiDB-lite"/>
    </source>
</evidence>
<gene>
    <name evidence="2" type="ORF">CN689_05505</name>
</gene>